<feature type="domain" description="GH18" evidence="8">
    <location>
        <begin position="43"/>
        <end position="328"/>
    </location>
</feature>
<dbReference type="InterPro" id="IPR017853">
    <property type="entry name" value="GH"/>
</dbReference>
<protein>
    <submittedName>
        <fullName evidence="9">Lmo1883 protein</fullName>
    </submittedName>
</protein>
<dbReference type="EMBL" id="LR726023">
    <property type="protein sequence ID" value="VWO96949.1"/>
    <property type="molecule type" value="Genomic_DNA"/>
</dbReference>
<dbReference type="Gene3D" id="3.20.20.80">
    <property type="entry name" value="Glycosidases"/>
    <property type="match status" value="1"/>
</dbReference>
<feature type="chain" id="PRO_5023834308" evidence="7">
    <location>
        <begin position="27"/>
        <end position="328"/>
    </location>
</feature>
<keyword evidence="5" id="KW-0326">Glycosidase</keyword>
<evidence type="ECO:0000259" key="8">
    <source>
        <dbReference type="PROSITE" id="PS51910"/>
    </source>
</evidence>
<dbReference type="PROSITE" id="PS51910">
    <property type="entry name" value="GH18_2"/>
    <property type="match status" value="1"/>
</dbReference>
<evidence type="ECO:0000256" key="1">
    <source>
        <dbReference type="ARBA" id="ARBA00000822"/>
    </source>
</evidence>
<dbReference type="InterPro" id="IPR001223">
    <property type="entry name" value="Glyco_hydro18_cat"/>
</dbReference>
<dbReference type="GO" id="GO:0000272">
    <property type="term" value="P:polysaccharide catabolic process"/>
    <property type="evidence" value="ECO:0007669"/>
    <property type="project" value="UniProtKB-KW"/>
</dbReference>
<keyword evidence="2" id="KW-0378">Hydrolase</keyword>
<organism evidence="9">
    <name type="scientific">Ganoderma boninense</name>
    <dbReference type="NCBI Taxonomy" id="34458"/>
    <lineage>
        <taxon>Eukaryota</taxon>
        <taxon>Fungi</taxon>
        <taxon>Dikarya</taxon>
        <taxon>Basidiomycota</taxon>
        <taxon>Agaricomycotina</taxon>
        <taxon>Agaricomycetes</taxon>
        <taxon>Polyporales</taxon>
        <taxon>Polyporaceae</taxon>
        <taxon>Ganoderma</taxon>
    </lineage>
</organism>
<dbReference type="GO" id="GO:0006032">
    <property type="term" value="P:chitin catabolic process"/>
    <property type="evidence" value="ECO:0007669"/>
    <property type="project" value="UniProtKB-KW"/>
</dbReference>
<evidence type="ECO:0000256" key="3">
    <source>
        <dbReference type="ARBA" id="ARBA00023024"/>
    </source>
</evidence>
<keyword evidence="6" id="KW-0624">Polysaccharide degradation</keyword>
<comment type="catalytic activity">
    <reaction evidence="1">
        <text>Random endo-hydrolysis of N-acetyl-beta-D-glucosaminide (1-&gt;4)-beta-linkages in chitin and chitodextrins.</text>
        <dbReference type="EC" id="3.2.1.14"/>
    </reaction>
</comment>
<keyword evidence="7" id="KW-0732">Signal</keyword>
<dbReference type="CDD" id="cd00598">
    <property type="entry name" value="GH18_chitinase-like"/>
    <property type="match status" value="1"/>
</dbReference>
<proteinExistence type="predicted"/>
<evidence type="ECO:0000256" key="6">
    <source>
        <dbReference type="ARBA" id="ARBA00023326"/>
    </source>
</evidence>
<name>A0A5K1JXL7_9APHY</name>
<evidence type="ECO:0000256" key="2">
    <source>
        <dbReference type="ARBA" id="ARBA00022801"/>
    </source>
</evidence>
<keyword evidence="3" id="KW-0146">Chitin degradation</keyword>
<dbReference type="PROSITE" id="PS01095">
    <property type="entry name" value="GH18_1"/>
    <property type="match status" value="1"/>
</dbReference>
<evidence type="ECO:0000256" key="5">
    <source>
        <dbReference type="ARBA" id="ARBA00023295"/>
    </source>
</evidence>
<accession>A0A5K1JXL7</accession>
<evidence type="ECO:0000313" key="9">
    <source>
        <dbReference type="EMBL" id="VWO96949.1"/>
    </source>
</evidence>
<reference evidence="9" key="1">
    <citation type="submission" date="2019-10" db="EMBL/GenBank/DDBJ databases">
        <authorList>
            <person name="Nor Muhammad N."/>
        </authorList>
    </citation>
    <scope>NUCLEOTIDE SEQUENCE</scope>
</reference>
<gene>
    <name evidence="9" type="primary">Q8Y619</name>
</gene>
<feature type="signal peptide" evidence="7">
    <location>
        <begin position="1"/>
        <end position="26"/>
    </location>
</feature>
<keyword evidence="4" id="KW-0119">Carbohydrate metabolism</keyword>
<dbReference type="AlphaFoldDB" id="A0A5K1JXL7"/>
<dbReference type="GO" id="GO:0008843">
    <property type="term" value="F:endochitinase activity"/>
    <property type="evidence" value="ECO:0007669"/>
    <property type="project" value="UniProtKB-EC"/>
</dbReference>
<dbReference type="SUPFAM" id="SSF51445">
    <property type="entry name" value="(Trans)glycosidases"/>
    <property type="match status" value="1"/>
</dbReference>
<evidence type="ECO:0000256" key="7">
    <source>
        <dbReference type="SAM" id="SignalP"/>
    </source>
</evidence>
<sequence length="328" mass="35349">MFTSVLRRLFAFAAVYLALQSAAVVAAPLEERGLEVRSAPSAPHYVVYADIFQPGVVGPPPVSDLKGYNTFVMSFWLLAGPWDKAYEWTTLSASARSSVKSQYHAAGIKLMVAAFGSSNVPTTTGADPVATANNLANFVKEYCLDGVDVDYEVDDLCDFAAMVAGTAEKWLITFTRQLRSKLPSGSYILTHAPSYLNVTFYSGRALVSFLTESVGRSTQLSLMGRFTPSHYPGGGYLKVNEEVGSLIDWWPKTALFQIAASGVPSSKLVLGKPATAADTITGYVSPSTLASCVSEAKGKGWNGGVMTWQYPHADATWIRTVRSKAWPV</sequence>
<dbReference type="InterPro" id="IPR001579">
    <property type="entry name" value="Glyco_hydro_18_chit_AS"/>
</dbReference>
<evidence type="ECO:0000256" key="4">
    <source>
        <dbReference type="ARBA" id="ARBA00023277"/>
    </source>
</evidence>